<evidence type="ECO:0000256" key="3">
    <source>
        <dbReference type="ARBA" id="ARBA00022741"/>
    </source>
</evidence>
<dbReference type="Gene3D" id="1.10.510.10">
    <property type="entry name" value="Transferase(Phosphotransferase) domain 1"/>
    <property type="match status" value="1"/>
</dbReference>
<dbReference type="SUPFAM" id="SSF56112">
    <property type="entry name" value="Protein kinase-like (PK-like)"/>
    <property type="match status" value="1"/>
</dbReference>
<evidence type="ECO:0000256" key="7">
    <source>
        <dbReference type="SAM" id="MobiDB-lite"/>
    </source>
</evidence>
<name>A0A427AFK3_ENSVE</name>
<evidence type="ECO:0000313" key="9">
    <source>
        <dbReference type="EMBL" id="RRT74994.1"/>
    </source>
</evidence>
<keyword evidence="4" id="KW-0418">Kinase</keyword>
<dbReference type="InterPro" id="IPR011009">
    <property type="entry name" value="Kinase-like_dom_sf"/>
</dbReference>
<dbReference type="InterPro" id="IPR050205">
    <property type="entry name" value="CDPK_Ser/Thr_kinases"/>
</dbReference>
<keyword evidence="2" id="KW-0808">Transferase</keyword>
<feature type="region of interest" description="Disordered" evidence="7">
    <location>
        <begin position="1"/>
        <end position="92"/>
    </location>
</feature>
<dbReference type="InterPro" id="IPR000719">
    <property type="entry name" value="Prot_kinase_dom"/>
</dbReference>
<dbReference type="Pfam" id="PF00069">
    <property type="entry name" value="Pkinase"/>
    <property type="match status" value="1"/>
</dbReference>
<evidence type="ECO:0000256" key="6">
    <source>
        <dbReference type="PROSITE-ProRule" id="PRU10141"/>
    </source>
</evidence>
<evidence type="ECO:0000256" key="4">
    <source>
        <dbReference type="ARBA" id="ARBA00022777"/>
    </source>
</evidence>
<dbReference type="SMART" id="SM00220">
    <property type="entry name" value="S_TKc"/>
    <property type="match status" value="1"/>
</dbReference>
<feature type="domain" description="Protein kinase" evidence="8">
    <location>
        <begin position="1"/>
        <end position="273"/>
    </location>
</feature>
<dbReference type="PROSITE" id="PS50011">
    <property type="entry name" value="PROTEIN_KINASE_DOM"/>
    <property type="match status" value="1"/>
</dbReference>
<evidence type="ECO:0000259" key="8">
    <source>
        <dbReference type="PROSITE" id="PS50011"/>
    </source>
</evidence>
<feature type="binding site" evidence="6">
    <location>
        <position position="150"/>
    </location>
    <ligand>
        <name>ATP</name>
        <dbReference type="ChEBI" id="CHEBI:30616"/>
    </ligand>
</feature>
<feature type="non-terminal residue" evidence="9">
    <location>
        <position position="1"/>
    </location>
</feature>
<accession>A0A427AFK3</accession>
<protein>
    <recommendedName>
        <fullName evidence="8">Protein kinase domain-containing protein</fullName>
    </recommendedName>
</protein>
<keyword evidence="1" id="KW-0723">Serine/threonine-protein kinase</keyword>
<sequence>AAAASGRTPATPAEYSSSASSWPSPYPRSAAGSPLPPGVASSPASSTPRRFFRRPPSPAKHIKASLAKRFGRPKPSEGPIPEDGRGGGGGGVVVVGQAEGERLLDKCFGYEKNFRAKYEVGKEVGKGHFGHTCLAIAKKGELKGQLVAVKIISKAKVRWYVKGGVSLLASKLDERLNDIVGSAYYVAPEVLHRSYSTEADMWSIGVITYILLCGSRPFWARTESGIFRAVLRADPNFDDSPWSAVSAEAKEFVRRLLNKDYRKRMSAAKALSM</sequence>
<dbReference type="InterPro" id="IPR017441">
    <property type="entry name" value="Protein_kinase_ATP_BS"/>
</dbReference>
<comment type="caution">
    <text evidence="9">The sequence shown here is derived from an EMBL/GenBank/DDBJ whole genome shotgun (WGS) entry which is preliminary data.</text>
</comment>
<keyword evidence="3 6" id="KW-0547">Nucleotide-binding</keyword>
<feature type="compositionally biased region" description="Low complexity" evidence="7">
    <location>
        <begin position="9"/>
        <end position="31"/>
    </location>
</feature>
<evidence type="ECO:0000256" key="2">
    <source>
        <dbReference type="ARBA" id="ARBA00022679"/>
    </source>
</evidence>
<dbReference type="Proteomes" id="UP000287651">
    <property type="component" value="Unassembled WGS sequence"/>
</dbReference>
<proteinExistence type="predicted"/>
<dbReference type="PROSITE" id="PS00107">
    <property type="entry name" value="PROTEIN_KINASE_ATP"/>
    <property type="match status" value="1"/>
</dbReference>
<evidence type="ECO:0000256" key="1">
    <source>
        <dbReference type="ARBA" id="ARBA00022527"/>
    </source>
</evidence>
<dbReference type="Gene3D" id="3.30.200.20">
    <property type="entry name" value="Phosphorylase Kinase, domain 1"/>
    <property type="match status" value="1"/>
</dbReference>
<evidence type="ECO:0000256" key="5">
    <source>
        <dbReference type="ARBA" id="ARBA00022840"/>
    </source>
</evidence>
<dbReference type="GO" id="GO:0005524">
    <property type="term" value="F:ATP binding"/>
    <property type="evidence" value="ECO:0007669"/>
    <property type="project" value="UniProtKB-UniRule"/>
</dbReference>
<gene>
    <name evidence="9" type="ORF">B296_00021539</name>
</gene>
<evidence type="ECO:0000313" key="10">
    <source>
        <dbReference type="Proteomes" id="UP000287651"/>
    </source>
</evidence>
<dbReference type="EMBL" id="AMZH03002615">
    <property type="protein sequence ID" value="RRT74994.1"/>
    <property type="molecule type" value="Genomic_DNA"/>
</dbReference>
<dbReference type="AlphaFoldDB" id="A0A427AFK3"/>
<reference evidence="9 10" key="1">
    <citation type="journal article" date="2014" name="Agronomy (Basel)">
        <title>A Draft Genome Sequence for Ensete ventricosum, the Drought-Tolerant Tree Against Hunger.</title>
        <authorList>
            <person name="Harrison J."/>
            <person name="Moore K.A."/>
            <person name="Paszkiewicz K."/>
            <person name="Jones T."/>
            <person name="Grant M."/>
            <person name="Ambacheew D."/>
            <person name="Muzemil S."/>
            <person name="Studholme D.J."/>
        </authorList>
    </citation>
    <scope>NUCLEOTIDE SEQUENCE [LARGE SCALE GENOMIC DNA]</scope>
</reference>
<dbReference type="FunFam" id="1.10.510.10:FF:001864">
    <property type="entry name" value="Calcium-dependent protein kinase SK5"/>
    <property type="match status" value="1"/>
</dbReference>
<feature type="compositionally biased region" description="Low complexity" evidence="7">
    <location>
        <begin position="40"/>
        <end position="49"/>
    </location>
</feature>
<organism evidence="9 10">
    <name type="scientific">Ensete ventricosum</name>
    <name type="common">Abyssinian banana</name>
    <name type="synonym">Musa ensete</name>
    <dbReference type="NCBI Taxonomy" id="4639"/>
    <lineage>
        <taxon>Eukaryota</taxon>
        <taxon>Viridiplantae</taxon>
        <taxon>Streptophyta</taxon>
        <taxon>Embryophyta</taxon>
        <taxon>Tracheophyta</taxon>
        <taxon>Spermatophyta</taxon>
        <taxon>Magnoliopsida</taxon>
        <taxon>Liliopsida</taxon>
        <taxon>Zingiberales</taxon>
        <taxon>Musaceae</taxon>
        <taxon>Ensete</taxon>
    </lineage>
</organism>
<keyword evidence="5 6" id="KW-0067">ATP-binding</keyword>
<dbReference type="GO" id="GO:0004674">
    <property type="term" value="F:protein serine/threonine kinase activity"/>
    <property type="evidence" value="ECO:0007669"/>
    <property type="project" value="UniProtKB-KW"/>
</dbReference>
<dbReference type="PANTHER" id="PTHR24349">
    <property type="entry name" value="SERINE/THREONINE-PROTEIN KINASE"/>
    <property type="match status" value="1"/>
</dbReference>